<sequence length="377" mass="40472">MQLHRLTDEQYLLYLHALQVTEEPAEPAAGTWQLAEAHEQTAAAPRPEPHPLLRIRTSDGEADSDPGSPFPALLASVGAPRTTKTAFSAPTDTPDNEAAPGGTTPDPAAKAGEAVGGPAAKPDEPAVDAGDEQPSAPEISVLGPLTVSGITHSGHGPKVAALAALIHVRPGRTAEFLCTAMDPVNPWSTRTLQTRLSEIRSRLGAAPDGQPYLPRPKHGYSFHPDVTSDWRRFQDLATWGLADPQGGTEDLENALALLRGKPFEGRDFSWADAVQQEMISRIIDTAHTLAVRHTEGDQPDLDAARRAALRGLEIDETAEVLYRDWMNIEWGGGNTAGVRKAIARLQQVARTYDISLEPVTEQLIDLVLADRASPAPK</sequence>
<protein>
    <recommendedName>
        <fullName evidence="3">Bacterial transcriptional activator domain-containing protein</fullName>
    </recommendedName>
</protein>
<feature type="compositionally biased region" description="Low complexity" evidence="2">
    <location>
        <begin position="98"/>
        <end position="112"/>
    </location>
</feature>
<keyword evidence="5" id="KW-1185">Reference proteome</keyword>
<keyword evidence="1" id="KW-0902">Two-component regulatory system</keyword>
<evidence type="ECO:0000313" key="4">
    <source>
        <dbReference type="EMBL" id="WUX41795.1"/>
    </source>
</evidence>
<evidence type="ECO:0000256" key="1">
    <source>
        <dbReference type="ARBA" id="ARBA00023012"/>
    </source>
</evidence>
<organism evidence="4 5">
    <name type="scientific">Streptomyces anulatus</name>
    <name type="common">Streptomyces chrysomallus</name>
    <dbReference type="NCBI Taxonomy" id="1892"/>
    <lineage>
        <taxon>Bacteria</taxon>
        <taxon>Bacillati</taxon>
        <taxon>Actinomycetota</taxon>
        <taxon>Actinomycetes</taxon>
        <taxon>Kitasatosporales</taxon>
        <taxon>Streptomycetaceae</taxon>
        <taxon>Streptomyces</taxon>
    </lineage>
</organism>
<evidence type="ECO:0000313" key="5">
    <source>
        <dbReference type="Proteomes" id="UP001431926"/>
    </source>
</evidence>
<evidence type="ECO:0000256" key="2">
    <source>
        <dbReference type="SAM" id="MobiDB-lite"/>
    </source>
</evidence>
<gene>
    <name evidence="4" type="ORF">OG367_38705</name>
</gene>
<reference evidence="4" key="1">
    <citation type="submission" date="2022-10" db="EMBL/GenBank/DDBJ databases">
        <title>The complete genomes of actinobacterial strains from the NBC collection.</title>
        <authorList>
            <person name="Joergensen T.S."/>
            <person name="Alvarez Arevalo M."/>
            <person name="Sterndorff E.B."/>
            <person name="Faurdal D."/>
            <person name="Vuksanovic O."/>
            <person name="Mourched A.-S."/>
            <person name="Charusanti P."/>
            <person name="Shaw S."/>
            <person name="Blin K."/>
            <person name="Weber T."/>
        </authorList>
    </citation>
    <scope>NUCLEOTIDE SEQUENCE</scope>
    <source>
        <strain evidence="4">NBC_01436</strain>
    </source>
</reference>
<feature type="domain" description="Bacterial transcriptional activator" evidence="3">
    <location>
        <begin position="228"/>
        <end position="368"/>
    </location>
</feature>
<evidence type="ECO:0000259" key="3">
    <source>
        <dbReference type="SMART" id="SM01043"/>
    </source>
</evidence>
<dbReference type="RefSeq" id="WP_329359820.1">
    <property type="nucleotide sequence ID" value="NZ_CP109490.1"/>
</dbReference>
<feature type="compositionally biased region" description="Basic and acidic residues" evidence="2">
    <location>
        <begin position="47"/>
        <end position="59"/>
    </location>
</feature>
<dbReference type="InterPro" id="IPR005158">
    <property type="entry name" value="BTAD"/>
</dbReference>
<name>A0ABZ1ZT77_STRAQ</name>
<dbReference type="SMART" id="SM01043">
    <property type="entry name" value="BTAD"/>
    <property type="match status" value="1"/>
</dbReference>
<dbReference type="Proteomes" id="UP001431926">
    <property type="component" value="Chromosome"/>
</dbReference>
<dbReference type="Gene3D" id="1.25.40.10">
    <property type="entry name" value="Tetratricopeptide repeat domain"/>
    <property type="match status" value="1"/>
</dbReference>
<accession>A0ABZ1ZT77</accession>
<feature type="compositionally biased region" description="Polar residues" evidence="2">
    <location>
        <begin position="82"/>
        <end position="93"/>
    </location>
</feature>
<dbReference type="InterPro" id="IPR011990">
    <property type="entry name" value="TPR-like_helical_dom_sf"/>
</dbReference>
<dbReference type="EMBL" id="CP109491">
    <property type="protein sequence ID" value="WUX41795.1"/>
    <property type="molecule type" value="Genomic_DNA"/>
</dbReference>
<feature type="region of interest" description="Disordered" evidence="2">
    <location>
        <begin position="37"/>
        <end position="139"/>
    </location>
</feature>
<proteinExistence type="predicted"/>